<name>A0ACA9QW54_9GLOM</name>
<sequence length="526" mass="62180">KLNINDVLLLMKTDNRIGIRKFFDNMLSGMDSSYASLRNSNSEKILQLLVTANDFQYRKTVNNLLTNIETILGNLNEREIFQLLMMAKVLKHNIITDRLFLSEGFTKLILDNLNCTEILNLLIIADQMQLQKFFNHMLNFIDQKLEEYMNLDAFSVIRIIFNNAAFKSLHDPCLHLICINPRSLFEHRKFTQLDKSILMLVLQRDDLGTLKEINIWNYLVQWGIAQNSIILRNNFKEWRKEDYDILEKTIHDCIPLIRWYQMSMLDISENLNFLQNIISIEPILHYLHGNTTPSNRTTTLPPRYTPPNHMFHVRLQHFDIIASWIDKKDLNNSSNNNEQITPNESLYYNSDNNPYNFSLLYCAKRDGFNSKEFHRLCDDKGPTVTIIKIMDLGIFGGFNALSWKHPESVKTDNTNYSISDDNFLFYFDNKNDFNISNLSRVRKNCLVDKCYSLHGPCFGWNKKYKFSNDDSHDIYIDNDYLYICQRFIHNSHPNFSIFEKLQSKYKYEIEDYEVWQIVKKSDKLSQ</sequence>
<proteinExistence type="predicted"/>
<feature type="non-terminal residue" evidence="1">
    <location>
        <position position="1"/>
    </location>
</feature>
<accession>A0ACA9QW54</accession>
<gene>
    <name evidence="1" type="ORF">RPERSI_LOCUS15865</name>
</gene>
<comment type="caution">
    <text evidence="1">The sequence shown here is derived from an EMBL/GenBank/DDBJ whole genome shotgun (WGS) entry which is preliminary data.</text>
</comment>
<keyword evidence="2" id="KW-1185">Reference proteome</keyword>
<organism evidence="1 2">
    <name type="scientific">Racocetra persica</name>
    <dbReference type="NCBI Taxonomy" id="160502"/>
    <lineage>
        <taxon>Eukaryota</taxon>
        <taxon>Fungi</taxon>
        <taxon>Fungi incertae sedis</taxon>
        <taxon>Mucoromycota</taxon>
        <taxon>Glomeromycotina</taxon>
        <taxon>Glomeromycetes</taxon>
        <taxon>Diversisporales</taxon>
        <taxon>Gigasporaceae</taxon>
        <taxon>Racocetra</taxon>
    </lineage>
</organism>
<dbReference type="Proteomes" id="UP000789920">
    <property type="component" value="Unassembled WGS sequence"/>
</dbReference>
<reference evidence="1" key="1">
    <citation type="submission" date="2021-06" db="EMBL/GenBank/DDBJ databases">
        <authorList>
            <person name="Kallberg Y."/>
            <person name="Tangrot J."/>
            <person name="Rosling A."/>
        </authorList>
    </citation>
    <scope>NUCLEOTIDE SEQUENCE</scope>
    <source>
        <strain evidence="1">MA461A</strain>
    </source>
</reference>
<evidence type="ECO:0000313" key="2">
    <source>
        <dbReference type="Proteomes" id="UP000789920"/>
    </source>
</evidence>
<protein>
    <submittedName>
        <fullName evidence="1">2103_t:CDS:1</fullName>
    </submittedName>
</protein>
<evidence type="ECO:0000313" key="1">
    <source>
        <dbReference type="EMBL" id="CAG8766502.1"/>
    </source>
</evidence>
<dbReference type="EMBL" id="CAJVQC010038562">
    <property type="protein sequence ID" value="CAG8766502.1"/>
    <property type="molecule type" value="Genomic_DNA"/>
</dbReference>